<reference evidence="12" key="1">
    <citation type="journal article" date="2014" name="FEMS Microbiol. Lett.">
        <title>Draft Genomic DNA Sequence of the Facultatively Methylotrophic Bacterium Acidomonas methanolica type strain MB58.</title>
        <authorList>
            <person name="Higashiura N."/>
            <person name="Hadano H."/>
            <person name="Hirakawa H."/>
            <person name="Matsutani M."/>
            <person name="Takabe S."/>
            <person name="Matsushita K."/>
            <person name="Azuma Y."/>
        </authorList>
    </citation>
    <scope>NUCLEOTIDE SEQUENCE [LARGE SCALE GENOMIC DNA]</scope>
    <source>
        <strain evidence="12">MB58</strain>
    </source>
</reference>
<feature type="binding site" evidence="9">
    <location>
        <position position="76"/>
    </location>
    <ligand>
        <name>substrate</name>
    </ligand>
</feature>
<protein>
    <recommendedName>
        <fullName evidence="9">Phosphopantetheine adenylyltransferase</fullName>
        <ecNumber evidence="9">2.7.7.3</ecNumber>
    </recommendedName>
    <alternativeName>
        <fullName evidence="9">Dephospho-CoA pyrophosphorylase</fullName>
    </alternativeName>
    <alternativeName>
        <fullName evidence="9">Pantetheine-phosphate adenylyltransferase</fullName>
        <shortName evidence="9">PPAT</shortName>
    </alternativeName>
</protein>
<evidence type="ECO:0000256" key="8">
    <source>
        <dbReference type="ARBA" id="ARBA00029346"/>
    </source>
</evidence>
<comment type="function">
    <text evidence="9">Reversibly transfers an adenylyl group from ATP to 4'-phosphopantetheine, yielding dephospho-CoA (dPCoA) and pyrophosphate.</text>
</comment>
<organism evidence="11 12">
    <name type="scientific">Acidomonas methanolica NBRC 104435</name>
    <dbReference type="NCBI Taxonomy" id="1231351"/>
    <lineage>
        <taxon>Bacteria</taxon>
        <taxon>Pseudomonadati</taxon>
        <taxon>Pseudomonadota</taxon>
        <taxon>Alphaproteobacteria</taxon>
        <taxon>Acetobacterales</taxon>
        <taxon>Acetobacteraceae</taxon>
        <taxon>Acidomonas</taxon>
    </lineage>
</organism>
<keyword evidence="5 9" id="KW-0067">ATP-binding</keyword>
<dbReference type="GO" id="GO:0015937">
    <property type="term" value="P:coenzyme A biosynthetic process"/>
    <property type="evidence" value="ECO:0007669"/>
    <property type="project" value="UniProtKB-UniRule"/>
</dbReference>
<keyword evidence="6 9" id="KW-0460">Magnesium</keyword>
<sequence>MCVGFYPGTFDPVTLGHLDVISRATGIFTRLIVGVADNEAKNPLLSLDERVACLRREVADLPGADRIEVVGFTTLLIDTVRHYGASCVVRGLRSAGDFEFEAQLSGANRRLAPEIETVFLLASEAHRCTASRLVKEIARLGGDISGFVPEYTARLVLSKLHNRTT</sequence>
<dbReference type="Gene3D" id="3.40.50.620">
    <property type="entry name" value="HUPs"/>
    <property type="match status" value="1"/>
</dbReference>
<evidence type="ECO:0000256" key="6">
    <source>
        <dbReference type="ARBA" id="ARBA00022842"/>
    </source>
</evidence>
<keyword evidence="1 9" id="KW-0963">Cytoplasm</keyword>
<evidence type="ECO:0000313" key="12">
    <source>
        <dbReference type="Proteomes" id="UP000019760"/>
    </source>
</evidence>
<gene>
    <name evidence="9" type="primary">coaD</name>
    <name evidence="11" type="ORF">Amme_018_008</name>
</gene>
<comment type="catalytic activity">
    <reaction evidence="8 9">
        <text>(R)-4'-phosphopantetheine + ATP + H(+) = 3'-dephospho-CoA + diphosphate</text>
        <dbReference type="Rhea" id="RHEA:19801"/>
        <dbReference type="ChEBI" id="CHEBI:15378"/>
        <dbReference type="ChEBI" id="CHEBI:30616"/>
        <dbReference type="ChEBI" id="CHEBI:33019"/>
        <dbReference type="ChEBI" id="CHEBI:57328"/>
        <dbReference type="ChEBI" id="CHEBI:61723"/>
        <dbReference type="EC" id="2.7.7.3"/>
    </reaction>
</comment>
<dbReference type="SUPFAM" id="SSF52374">
    <property type="entry name" value="Nucleotidylyl transferase"/>
    <property type="match status" value="1"/>
</dbReference>
<evidence type="ECO:0000256" key="1">
    <source>
        <dbReference type="ARBA" id="ARBA00022490"/>
    </source>
</evidence>
<keyword evidence="4 9" id="KW-0547">Nucleotide-binding</keyword>
<feature type="binding site" evidence="9">
    <location>
        <position position="9"/>
    </location>
    <ligand>
        <name>substrate</name>
    </ligand>
</feature>
<feature type="binding site" evidence="9">
    <location>
        <position position="41"/>
    </location>
    <ligand>
        <name>substrate</name>
    </ligand>
</feature>
<dbReference type="EC" id="2.7.7.3" evidence="9"/>
<evidence type="ECO:0000256" key="9">
    <source>
        <dbReference type="HAMAP-Rule" id="MF_00151"/>
    </source>
</evidence>
<feature type="binding site" evidence="9">
    <location>
        <begin position="126"/>
        <end position="132"/>
    </location>
    <ligand>
        <name>ATP</name>
        <dbReference type="ChEBI" id="CHEBI:30616"/>
    </ligand>
</feature>
<comment type="pathway">
    <text evidence="9">Cofactor biosynthesis; coenzyme A biosynthesis; CoA from (R)-pantothenate: step 4/5.</text>
</comment>
<keyword evidence="2 9" id="KW-0808">Transferase</keyword>
<comment type="subcellular location">
    <subcellularLocation>
        <location evidence="9">Cytoplasm</location>
    </subcellularLocation>
</comment>
<dbReference type="HAMAP" id="MF_00151">
    <property type="entry name" value="PPAT_bact"/>
    <property type="match status" value="1"/>
</dbReference>
<dbReference type="UniPathway" id="UPA00241">
    <property type="reaction ID" value="UER00355"/>
</dbReference>
<dbReference type="GO" id="GO:0005524">
    <property type="term" value="F:ATP binding"/>
    <property type="evidence" value="ECO:0007669"/>
    <property type="project" value="UniProtKB-KW"/>
</dbReference>
<dbReference type="PANTHER" id="PTHR21342:SF1">
    <property type="entry name" value="PHOSPHOPANTETHEINE ADENYLYLTRANSFERASE"/>
    <property type="match status" value="1"/>
</dbReference>
<dbReference type="Proteomes" id="UP000019760">
    <property type="component" value="Unassembled WGS sequence"/>
</dbReference>
<dbReference type="AlphaFoldDB" id="A0A023D298"/>
<feature type="binding site" evidence="9">
    <location>
        <position position="17"/>
    </location>
    <ligand>
        <name>ATP</name>
        <dbReference type="ChEBI" id="CHEBI:30616"/>
    </ligand>
</feature>
<dbReference type="CDD" id="cd02163">
    <property type="entry name" value="PPAT"/>
    <property type="match status" value="1"/>
</dbReference>
<dbReference type="NCBIfam" id="TIGR01510">
    <property type="entry name" value="coaD_prev_kdtB"/>
    <property type="match status" value="1"/>
</dbReference>
<keyword evidence="7 9" id="KW-0173">Coenzyme A biosynthesis</keyword>
<comment type="caution">
    <text evidence="11">The sequence shown here is derived from an EMBL/GenBank/DDBJ whole genome shotgun (WGS) entry which is preliminary data.</text>
</comment>
<feature type="binding site" evidence="9">
    <location>
        <begin position="91"/>
        <end position="93"/>
    </location>
    <ligand>
        <name>ATP</name>
        <dbReference type="ChEBI" id="CHEBI:30616"/>
    </ligand>
</feature>
<evidence type="ECO:0000256" key="7">
    <source>
        <dbReference type="ARBA" id="ARBA00022993"/>
    </source>
</evidence>
<dbReference type="GO" id="GO:0005737">
    <property type="term" value="C:cytoplasm"/>
    <property type="evidence" value="ECO:0007669"/>
    <property type="project" value="UniProtKB-SubCell"/>
</dbReference>
<evidence type="ECO:0000256" key="3">
    <source>
        <dbReference type="ARBA" id="ARBA00022695"/>
    </source>
</evidence>
<keyword evidence="12" id="KW-1185">Reference proteome</keyword>
<dbReference type="InterPro" id="IPR004821">
    <property type="entry name" value="Cyt_trans-like"/>
</dbReference>
<accession>A0A023D298</accession>
<dbReference type="InterPro" id="IPR014729">
    <property type="entry name" value="Rossmann-like_a/b/a_fold"/>
</dbReference>
<name>A0A023D298_ACIMT</name>
<dbReference type="NCBIfam" id="TIGR00125">
    <property type="entry name" value="cyt_tran_rel"/>
    <property type="match status" value="1"/>
</dbReference>
<comment type="subunit">
    <text evidence="9">Homohexamer.</text>
</comment>
<feature type="site" description="Transition state stabilizer" evidence="9">
    <location>
        <position position="17"/>
    </location>
</feature>
<evidence type="ECO:0000256" key="5">
    <source>
        <dbReference type="ARBA" id="ARBA00022840"/>
    </source>
</evidence>
<feature type="binding site" evidence="9">
    <location>
        <position position="101"/>
    </location>
    <ligand>
        <name>ATP</name>
        <dbReference type="ChEBI" id="CHEBI:30616"/>
    </ligand>
</feature>
<dbReference type="PANTHER" id="PTHR21342">
    <property type="entry name" value="PHOSPHOPANTETHEINE ADENYLYLTRANSFERASE"/>
    <property type="match status" value="1"/>
</dbReference>
<comment type="cofactor">
    <cofactor evidence="9">
        <name>Mg(2+)</name>
        <dbReference type="ChEBI" id="CHEBI:18420"/>
    </cofactor>
</comment>
<keyword evidence="3 9" id="KW-0548">Nucleotidyltransferase</keyword>
<dbReference type="RefSeq" id="WP_042056777.1">
    <property type="nucleotide sequence ID" value="NZ_BAND01000018.1"/>
</dbReference>
<evidence type="ECO:0000259" key="10">
    <source>
        <dbReference type="Pfam" id="PF01467"/>
    </source>
</evidence>
<evidence type="ECO:0000256" key="2">
    <source>
        <dbReference type="ARBA" id="ARBA00022679"/>
    </source>
</evidence>
<reference evidence="11 12" key="2">
    <citation type="journal article" date="2014" name="FEMS Microbiol. Lett.">
        <title>Draft genomic DNA sequence of the facultatively methylotrophic bacterium Acidomonas methanolica type strain MB58.</title>
        <authorList>
            <person name="Higashiura N."/>
            <person name="Hadano H."/>
            <person name="Hirakawa H."/>
            <person name="Matsutani M."/>
            <person name="Takabe S."/>
            <person name="Matsushita K."/>
            <person name="Azuma Y."/>
        </authorList>
    </citation>
    <scope>NUCLEOTIDE SEQUENCE [LARGE SCALE GENOMIC DNA]</scope>
    <source>
        <strain evidence="11 12">MB58</strain>
    </source>
</reference>
<comment type="similarity">
    <text evidence="9">Belongs to the bacterial CoaD family.</text>
</comment>
<proteinExistence type="inferred from homology"/>
<feature type="binding site" evidence="9">
    <location>
        <position position="90"/>
    </location>
    <ligand>
        <name>substrate</name>
    </ligand>
</feature>
<evidence type="ECO:0000313" key="11">
    <source>
        <dbReference type="EMBL" id="GAJ28283.1"/>
    </source>
</evidence>
<evidence type="ECO:0000256" key="4">
    <source>
        <dbReference type="ARBA" id="ARBA00022741"/>
    </source>
</evidence>
<dbReference type="GO" id="GO:0004595">
    <property type="term" value="F:pantetheine-phosphate adenylyltransferase activity"/>
    <property type="evidence" value="ECO:0007669"/>
    <property type="project" value="UniProtKB-UniRule"/>
</dbReference>
<feature type="domain" description="Cytidyltransferase-like" evidence="10">
    <location>
        <begin position="5"/>
        <end position="123"/>
    </location>
</feature>
<dbReference type="InterPro" id="IPR001980">
    <property type="entry name" value="PPAT"/>
</dbReference>
<dbReference type="Pfam" id="PF01467">
    <property type="entry name" value="CTP_transf_like"/>
    <property type="match status" value="1"/>
</dbReference>
<feature type="binding site" evidence="9">
    <location>
        <begin position="9"/>
        <end position="10"/>
    </location>
    <ligand>
        <name>ATP</name>
        <dbReference type="ChEBI" id="CHEBI:30616"/>
    </ligand>
</feature>
<dbReference type="PRINTS" id="PR01020">
    <property type="entry name" value="LPSBIOSNTHSS"/>
</dbReference>
<dbReference type="EMBL" id="BAND01000018">
    <property type="protein sequence ID" value="GAJ28283.1"/>
    <property type="molecule type" value="Genomic_DNA"/>
</dbReference>